<dbReference type="InterPro" id="IPR021139">
    <property type="entry name" value="NYN"/>
</dbReference>
<dbReference type="SUPFAM" id="SSF46565">
    <property type="entry name" value="Chaperone J-domain"/>
    <property type="match status" value="1"/>
</dbReference>
<evidence type="ECO:0000313" key="5">
    <source>
        <dbReference type="Proteomes" id="UP000823674"/>
    </source>
</evidence>
<dbReference type="Pfam" id="PF00226">
    <property type="entry name" value="DnaJ"/>
    <property type="match status" value="1"/>
</dbReference>
<dbReference type="SMART" id="SM00271">
    <property type="entry name" value="DnaJ"/>
    <property type="match status" value="1"/>
</dbReference>
<dbReference type="PROSITE" id="PS00636">
    <property type="entry name" value="DNAJ_1"/>
    <property type="match status" value="1"/>
</dbReference>
<organism evidence="4 5">
    <name type="scientific">Brassica rapa subsp. trilocularis</name>
    <dbReference type="NCBI Taxonomy" id="1813537"/>
    <lineage>
        <taxon>Eukaryota</taxon>
        <taxon>Viridiplantae</taxon>
        <taxon>Streptophyta</taxon>
        <taxon>Embryophyta</taxon>
        <taxon>Tracheophyta</taxon>
        <taxon>Spermatophyta</taxon>
        <taxon>Magnoliopsida</taxon>
        <taxon>eudicotyledons</taxon>
        <taxon>Gunneridae</taxon>
        <taxon>Pentapetalae</taxon>
        <taxon>rosids</taxon>
        <taxon>malvids</taxon>
        <taxon>Brassicales</taxon>
        <taxon>Brassicaceae</taxon>
        <taxon>Brassiceae</taxon>
        <taxon>Brassica</taxon>
    </lineage>
</organism>
<dbReference type="PRINTS" id="PR00625">
    <property type="entry name" value="JDOMAIN"/>
</dbReference>
<dbReference type="Proteomes" id="UP000823674">
    <property type="component" value="Chromosome A06"/>
</dbReference>
<accession>A0ABQ7LYW8</accession>
<reference evidence="4 5" key="1">
    <citation type="submission" date="2021-03" db="EMBL/GenBank/DDBJ databases">
        <authorList>
            <person name="King G.J."/>
            <person name="Bancroft I."/>
            <person name="Baten A."/>
            <person name="Bloomfield J."/>
            <person name="Borpatragohain P."/>
            <person name="He Z."/>
            <person name="Irish N."/>
            <person name="Irwin J."/>
            <person name="Liu K."/>
            <person name="Mauleon R.P."/>
            <person name="Moore J."/>
            <person name="Morris R."/>
            <person name="Ostergaard L."/>
            <person name="Wang B."/>
            <person name="Wells R."/>
        </authorList>
    </citation>
    <scope>NUCLEOTIDE SEQUENCE [LARGE SCALE GENOMIC DNA]</scope>
    <source>
        <strain evidence="4">R-o-18</strain>
        <tissue evidence="4">Leaf</tissue>
    </source>
</reference>
<dbReference type="EMBL" id="JADBGQ010000006">
    <property type="protein sequence ID" value="KAG5391762.1"/>
    <property type="molecule type" value="Genomic_DNA"/>
</dbReference>
<evidence type="ECO:0000313" key="4">
    <source>
        <dbReference type="EMBL" id="KAG5391762.1"/>
    </source>
</evidence>
<dbReference type="InterPro" id="IPR018253">
    <property type="entry name" value="DnaJ_domain_CS"/>
</dbReference>
<gene>
    <name evidence="4" type="primary">A06p008170.1_BraROA</name>
    <name evidence="4" type="ORF">IGI04_021725</name>
</gene>
<dbReference type="InterPro" id="IPR001623">
    <property type="entry name" value="DnaJ_domain"/>
</dbReference>
<dbReference type="PANTHER" id="PTHR24078:SF565">
    <property type="entry name" value="DNAJ HEAT SHOCK FAMILY PROTEIN"/>
    <property type="match status" value="1"/>
</dbReference>
<proteinExistence type="predicted"/>
<comment type="caution">
    <text evidence="4">The sequence shown here is derived from an EMBL/GenBank/DDBJ whole genome shotgun (WGS) entry which is preliminary data.</text>
</comment>
<evidence type="ECO:0000259" key="3">
    <source>
        <dbReference type="PROSITE" id="PS50076"/>
    </source>
</evidence>
<evidence type="ECO:0000256" key="1">
    <source>
        <dbReference type="ARBA" id="ARBA00023186"/>
    </source>
</evidence>
<name>A0ABQ7LYW8_BRACM</name>
<keyword evidence="1" id="KW-0143">Chaperone</keyword>
<sequence>MFIVNQGGDTCSIVNRCKQASDVRIIQRIDHWMADTLVLATLLLIAGDKNFDMALRKVERAGYNMILAFDESNVARLLEYVASSVSINANDDDLKKSYRRLAMKWHPVKNPLTKKAAEAKFKQISQAYDVLSDPQRRHAYDQHGGFDLFVKPKSVQEILKIEIKPRWKKGTKTTFLEKGNQEPLSRRNPGSGPFENRRPQSPLRCLVPVTAYFRTEEWSQKSSWWNADGAEELLIVLNNKAASQSSVHILNNNGCQGQNIS</sequence>
<evidence type="ECO:0000256" key="2">
    <source>
        <dbReference type="SAM" id="MobiDB-lite"/>
    </source>
</evidence>
<protein>
    <recommendedName>
        <fullName evidence="3">J domain-containing protein</fullName>
    </recommendedName>
</protein>
<keyword evidence="5" id="KW-1185">Reference proteome</keyword>
<dbReference type="Pfam" id="PF01936">
    <property type="entry name" value="NYN"/>
    <property type="match status" value="1"/>
</dbReference>
<dbReference type="Gene3D" id="2.60.260.20">
    <property type="entry name" value="Urease metallochaperone UreE, N-terminal domain"/>
    <property type="match status" value="1"/>
</dbReference>
<dbReference type="PANTHER" id="PTHR24078">
    <property type="entry name" value="DNAJ HOMOLOG SUBFAMILY C MEMBER"/>
    <property type="match status" value="1"/>
</dbReference>
<feature type="region of interest" description="Disordered" evidence="2">
    <location>
        <begin position="176"/>
        <end position="200"/>
    </location>
</feature>
<dbReference type="CDD" id="cd06257">
    <property type="entry name" value="DnaJ"/>
    <property type="match status" value="1"/>
</dbReference>
<feature type="domain" description="J" evidence="3">
    <location>
        <begin position="73"/>
        <end position="144"/>
    </location>
</feature>
<dbReference type="InterPro" id="IPR036869">
    <property type="entry name" value="J_dom_sf"/>
</dbReference>
<dbReference type="PROSITE" id="PS50076">
    <property type="entry name" value="DNAJ_2"/>
    <property type="match status" value="1"/>
</dbReference>
<dbReference type="InterPro" id="IPR051339">
    <property type="entry name" value="DnaJ_subfamily_B"/>
</dbReference>
<dbReference type="Gene3D" id="1.10.287.110">
    <property type="entry name" value="DnaJ domain"/>
    <property type="match status" value="1"/>
</dbReference>